<proteinExistence type="predicted"/>
<dbReference type="Proteomes" id="UP001500886">
    <property type="component" value="Unassembled WGS sequence"/>
</dbReference>
<reference evidence="6 7" key="1">
    <citation type="journal article" date="2019" name="Int. J. Syst. Evol. Microbiol.">
        <title>The Global Catalogue of Microorganisms (GCM) 10K type strain sequencing project: providing services to taxonomists for standard genome sequencing and annotation.</title>
        <authorList>
            <consortium name="The Broad Institute Genomics Platform"/>
            <consortium name="The Broad Institute Genome Sequencing Center for Infectious Disease"/>
            <person name="Wu L."/>
            <person name="Ma J."/>
        </authorList>
    </citation>
    <scope>NUCLEOTIDE SEQUENCE [LARGE SCALE GENOMIC DNA]</scope>
    <source>
        <strain evidence="6 7">JCM 4542</strain>
    </source>
</reference>
<keyword evidence="2 4" id="KW-0547">Nucleotide-binding</keyword>
<dbReference type="PANTHER" id="PTHR43585">
    <property type="entry name" value="FUMIPYRROLE BIOSYNTHESIS PROTEIN C"/>
    <property type="match status" value="1"/>
</dbReference>
<accession>A0ABN3TYR5</accession>
<evidence type="ECO:0000313" key="6">
    <source>
        <dbReference type="EMBL" id="GAA2721317.1"/>
    </source>
</evidence>
<protein>
    <submittedName>
        <fullName evidence="6">ATP-grasp domain-containing protein</fullName>
    </submittedName>
</protein>
<evidence type="ECO:0000256" key="1">
    <source>
        <dbReference type="ARBA" id="ARBA00022598"/>
    </source>
</evidence>
<dbReference type="PROSITE" id="PS50975">
    <property type="entry name" value="ATP_GRASP"/>
    <property type="match status" value="1"/>
</dbReference>
<dbReference type="InterPro" id="IPR013815">
    <property type="entry name" value="ATP_grasp_subdomain_1"/>
</dbReference>
<dbReference type="Gene3D" id="3.40.50.20">
    <property type="match status" value="1"/>
</dbReference>
<gene>
    <name evidence="6" type="ORF">GCM10010315_43800</name>
</gene>
<dbReference type="PANTHER" id="PTHR43585:SF2">
    <property type="entry name" value="ATP-GRASP ENZYME FSQD"/>
    <property type="match status" value="1"/>
</dbReference>
<dbReference type="SUPFAM" id="SSF56059">
    <property type="entry name" value="Glutathione synthetase ATP-binding domain-like"/>
    <property type="match status" value="1"/>
</dbReference>
<comment type="caution">
    <text evidence="6">The sequence shown here is derived from an EMBL/GenBank/DDBJ whole genome shotgun (WGS) entry which is preliminary data.</text>
</comment>
<dbReference type="InterPro" id="IPR040570">
    <property type="entry name" value="LAL_C2"/>
</dbReference>
<keyword evidence="1" id="KW-0436">Ligase</keyword>
<name>A0ABN3TYR5_9ACTN</name>
<dbReference type="Gene3D" id="3.30.470.20">
    <property type="entry name" value="ATP-grasp fold, B domain"/>
    <property type="match status" value="1"/>
</dbReference>
<dbReference type="InterPro" id="IPR052032">
    <property type="entry name" value="ATP-dep_AA_Ligase"/>
</dbReference>
<keyword evidence="3 4" id="KW-0067">ATP-binding</keyword>
<evidence type="ECO:0000256" key="2">
    <source>
        <dbReference type="ARBA" id="ARBA00022741"/>
    </source>
</evidence>
<dbReference type="Gene3D" id="3.30.1490.20">
    <property type="entry name" value="ATP-grasp fold, A domain"/>
    <property type="match status" value="1"/>
</dbReference>
<dbReference type="Pfam" id="PF18603">
    <property type="entry name" value="LAL_C2"/>
    <property type="match status" value="1"/>
</dbReference>
<dbReference type="RefSeq" id="WP_344437150.1">
    <property type="nucleotide sequence ID" value="NZ_BAAASL010000017.1"/>
</dbReference>
<keyword evidence="7" id="KW-1185">Reference proteome</keyword>
<dbReference type="Pfam" id="PF13535">
    <property type="entry name" value="ATP-grasp_4"/>
    <property type="match status" value="1"/>
</dbReference>
<evidence type="ECO:0000256" key="3">
    <source>
        <dbReference type="ARBA" id="ARBA00022840"/>
    </source>
</evidence>
<dbReference type="InterPro" id="IPR011761">
    <property type="entry name" value="ATP-grasp"/>
</dbReference>
<organism evidence="6 7">
    <name type="scientific">Streptomyces luteosporeus</name>
    <dbReference type="NCBI Taxonomy" id="173856"/>
    <lineage>
        <taxon>Bacteria</taxon>
        <taxon>Bacillati</taxon>
        <taxon>Actinomycetota</taxon>
        <taxon>Actinomycetes</taxon>
        <taxon>Kitasatosporales</taxon>
        <taxon>Streptomycetaceae</taxon>
        <taxon>Streptomyces</taxon>
    </lineage>
</organism>
<dbReference type="EMBL" id="BAAASL010000017">
    <property type="protein sequence ID" value="GAA2721317.1"/>
    <property type="molecule type" value="Genomic_DNA"/>
</dbReference>
<evidence type="ECO:0000313" key="7">
    <source>
        <dbReference type="Proteomes" id="UP001500886"/>
    </source>
</evidence>
<feature type="domain" description="ATP-grasp" evidence="5">
    <location>
        <begin position="119"/>
        <end position="311"/>
    </location>
</feature>
<evidence type="ECO:0000256" key="4">
    <source>
        <dbReference type="PROSITE-ProRule" id="PRU00409"/>
    </source>
</evidence>
<evidence type="ECO:0000259" key="5">
    <source>
        <dbReference type="PROSITE" id="PS50975"/>
    </source>
</evidence>
<sequence>MNTPSGRNIIALEWLQFGLGRLVAAAAEEGLTVHLLTCDRPEYLHELSLVRSPHLVVHDVNTHDVGEVVAAVRRIGDVAGLVSTTDTWSLVSLAVREELGLAGQDPAGVRLVRDKARLRRRLYEHGLSRADASPLAPDDDARAVAARVGLPLVLKDSAGTGSKHVWLARTFDELTSALEQIRRSSLRGRPTAEPYFLGPLYSIETLTWEGRTRVLGVSSRVLSAPPVVREEALAFPVALPPALAEDAAGWIEQVLKAVGYTEGFAHTEFILTDDGFEVVEINPRLGGGLLGEQMCRTLGANVYGAFVDLALRRRPALLDAPLTPRHGTAHARVYAPCPGLFTACEGEELLDGHPGDPALYPALPPGTVVQATSHQDGCVAVVFAHGATSELALQNVLSAAAEITVRMEGECRD</sequence>